<dbReference type="KEGG" id="dpx:DAPPUDRAFT_313430"/>
<organism evidence="2 3">
    <name type="scientific">Daphnia pulex</name>
    <name type="common">Water flea</name>
    <dbReference type="NCBI Taxonomy" id="6669"/>
    <lineage>
        <taxon>Eukaryota</taxon>
        <taxon>Metazoa</taxon>
        <taxon>Ecdysozoa</taxon>
        <taxon>Arthropoda</taxon>
        <taxon>Crustacea</taxon>
        <taxon>Branchiopoda</taxon>
        <taxon>Diplostraca</taxon>
        <taxon>Cladocera</taxon>
        <taxon>Anomopoda</taxon>
        <taxon>Daphniidae</taxon>
        <taxon>Daphnia</taxon>
    </lineage>
</organism>
<keyword evidence="1" id="KW-1133">Transmembrane helix</keyword>
<protein>
    <submittedName>
        <fullName evidence="2">Uncharacterized protein</fullName>
    </submittedName>
</protein>
<feature type="transmembrane region" description="Helical" evidence="1">
    <location>
        <begin position="86"/>
        <end position="106"/>
    </location>
</feature>
<sequence>MKVTNILEMQAEIQNNLAVTIGAAATMAKAFGALIKVIYDFIASDLSPAAHHLNIIYASLLAIEIVLGLIISIIDIDRQQNNRFFHVMSFFLGFVELCVLTVRGVMDIMDTNGASTASVKMLHVHWPISSSVTFIYATHQIIISCEYIITDAEDRFAPATHCNSTLSIMFRVD</sequence>
<evidence type="ECO:0000313" key="2">
    <source>
        <dbReference type="EMBL" id="EFX86057.1"/>
    </source>
</evidence>
<keyword evidence="1" id="KW-0812">Transmembrane</keyword>
<dbReference type="HOGENOM" id="CLU_1549223_0_0_1"/>
<keyword evidence="1" id="KW-0472">Membrane</keyword>
<keyword evidence="3" id="KW-1185">Reference proteome</keyword>
<accession>E9G483</accession>
<dbReference type="InParanoid" id="E9G483"/>
<reference evidence="2 3" key="1">
    <citation type="journal article" date="2011" name="Science">
        <title>The ecoresponsive genome of Daphnia pulex.</title>
        <authorList>
            <person name="Colbourne J.K."/>
            <person name="Pfrender M.E."/>
            <person name="Gilbert D."/>
            <person name="Thomas W.K."/>
            <person name="Tucker A."/>
            <person name="Oakley T.H."/>
            <person name="Tokishita S."/>
            <person name="Aerts A."/>
            <person name="Arnold G.J."/>
            <person name="Basu M.K."/>
            <person name="Bauer D.J."/>
            <person name="Caceres C.E."/>
            <person name="Carmel L."/>
            <person name="Casola C."/>
            <person name="Choi J.H."/>
            <person name="Detter J.C."/>
            <person name="Dong Q."/>
            <person name="Dusheyko S."/>
            <person name="Eads B.D."/>
            <person name="Frohlich T."/>
            <person name="Geiler-Samerotte K.A."/>
            <person name="Gerlach D."/>
            <person name="Hatcher P."/>
            <person name="Jogdeo S."/>
            <person name="Krijgsveld J."/>
            <person name="Kriventseva E.V."/>
            <person name="Kultz D."/>
            <person name="Laforsch C."/>
            <person name="Lindquist E."/>
            <person name="Lopez J."/>
            <person name="Manak J.R."/>
            <person name="Muller J."/>
            <person name="Pangilinan J."/>
            <person name="Patwardhan R.P."/>
            <person name="Pitluck S."/>
            <person name="Pritham E.J."/>
            <person name="Rechtsteiner A."/>
            <person name="Rho M."/>
            <person name="Rogozin I.B."/>
            <person name="Sakarya O."/>
            <person name="Salamov A."/>
            <person name="Schaack S."/>
            <person name="Shapiro H."/>
            <person name="Shiga Y."/>
            <person name="Skalitzky C."/>
            <person name="Smith Z."/>
            <person name="Souvorov A."/>
            <person name="Sung W."/>
            <person name="Tang Z."/>
            <person name="Tsuchiya D."/>
            <person name="Tu H."/>
            <person name="Vos H."/>
            <person name="Wang M."/>
            <person name="Wolf Y.I."/>
            <person name="Yamagata H."/>
            <person name="Yamada T."/>
            <person name="Ye Y."/>
            <person name="Shaw J.R."/>
            <person name="Andrews J."/>
            <person name="Crease T.J."/>
            <person name="Tang H."/>
            <person name="Lucas S.M."/>
            <person name="Robertson H.M."/>
            <person name="Bork P."/>
            <person name="Koonin E.V."/>
            <person name="Zdobnov E.M."/>
            <person name="Grigoriev I.V."/>
            <person name="Lynch M."/>
            <person name="Boore J.L."/>
        </authorList>
    </citation>
    <scope>NUCLEOTIDE SEQUENCE [LARGE SCALE GENOMIC DNA]</scope>
</reference>
<feature type="transmembrane region" description="Helical" evidence="1">
    <location>
        <begin position="16"/>
        <end position="35"/>
    </location>
</feature>
<dbReference type="AlphaFoldDB" id="E9G483"/>
<gene>
    <name evidence="2" type="ORF">DAPPUDRAFT_313430</name>
</gene>
<proteinExistence type="predicted"/>
<dbReference type="EMBL" id="GL732531">
    <property type="protein sequence ID" value="EFX86057.1"/>
    <property type="molecule type" value="Genomic_DNA"/>
</dbReference>
<feature type="transmembrane region" description="Helical" evidence="1">
    <location>
        <begin position="55"/>
        <end position="74"/>
    </location>
</feature>
<name>E9G483_DAPPU</name>
<evidence type="ECO:0000313" key="3">
    <source>
        <dbReference type="Proteomes" id="UP000000305"/>
    </source>
</evidence>
<dbReference type="Proteomes" id="UP000000305">
    <property type="component" value="Unassembled WGS sequence"/>
</dbReference>
<feature type="transmembrane region" description="Helical" evidence="1">
    <location>
        <begin position="126"/>
        <end position="149"/>
    </location>
</feature>
<evidence type="ECO:0000256" key="1">
    <source>
        <dbReference type="SAM" id="Phobius"/>
    </source>
</evidence>